<organism evidence="1 2">
    <name type="scientific">Panagrolaimus sp. JU765</name>
    <dbReference type="NCBI Taxonomy" id="591449"/>
    <lineage>
        <taxon>Eukaryota</taxon>
        <taxon>Metazoa</taxon>
        <taxon>Ecdysozoa</taxon>
        <taxon>Nematoda</taxon>
        <taxon>Chromadorea</taxon>
        <taxon>Rhabditida</taxon>
        <taxon>Tylenchina</taxon>
        <taxon>Panagrolaimomorpha</taxon>
        <taxon>Panagrolaimoidea</taxon>
        <taxon>Panagrolaimidae</taxon>
        <taxon>Panagrolaimus</taxon>
    </lineage>
</organism>
<proteinExistence type="predicted"/>
<sequence>MPKFILDFKTVHEIACKMPSNGVIKFFNRPRFDRINFFKYFQKWENSEGCVAGARIEFQKIRYFPKELESDLPERPRENIVQIEQPQQRIENEESQPQNEEREACKAAAFCLIIVMFFLWLFLLGLGNTGISKNETLTN</sequence>
<name>A0AC34RML4_9BILA</name>
<reference evidence="2" key="1">
    <citation type="submission" date="2022-11" db="UniProtKB">
        <authorList>
            <consortium name="WormBaseParasite"/>
        </authorList>
    </citation>
    <scope>IDENTIFICATION</scope>
</reference>
<dbReference type="Proteomes" id="UP000887576">
    <property type="component" value="Unplaced"/>
</dbReference>
<dbReference type="WBParaSite" id="JU765_v2.g8215.t1">
    <property type="protein sequence ID" value="JU765_v2.g8215.t1"/>
    <property type="gene ID" value="JU765_v2.g8215"/>
</dbReference>
<evidence type="ECO:0000313" key="2">
    <source>
        <dbReference type="WBParaSite" id="JU765_v2.g8215.t1"/>
    </source>
</evidence>
<evidence type="ECO:0000313" key="1">
    <source>
        <dbReference type="Proteomes" id="UP000887576"/>
    </source>
</evidence>
<accession>A0AC34RML4</accession>
<protein>
    <submittedName>
        <fullName evidence="2">Uncharacterized protein</fullName>
    </submittedName>
</protein>